<evidence type="ECO:0000256" key="8">
    <source>
        <dbReference type="ARBA" id="ARBA00022777"/>
    </source>
</evidence>
<evidence type="ECO:0000256" key="1">
    <source>
        <dbReference type="ARBA" id="ARBA00004496"/>
    </source>
</evidence>
<feature type="compositionally biased region" description="Polar residues" evidence="11">
    <location>
        <begin position="375"/>
        <end position="405"/>
    </location>
</feature>
<dbReference type="CDD" id="cd14212">
    <property type="entry name" value="PKc_YAK1"/>
    <property type="match status" value="1"/>
</dbReference>
<comment type="subcellular location">
    <subcellularLocation>
        <location evidence="1">Cytoplasm</location>
    </subcellularLocation>
</comment>
<dbReference type="Gene3D" id="1.10.510.10">
    <property type="entry name" value="Transferase(Phosphotransferase) domain 1"/>
    <property type="match status" value="1"/>
</dbReference>
<feature type="compositionally biased region" description="Polar residues" evidence="11">
    <location>
        <begin position="1363"/>
        <end position="1387"/>
    </location>
</feature>
<feature type="compositionally biased region" description="Polar residues" evidence="11">
    <location>
        <begin position="297"/>
        <end position="318"/>
    </location>
</feature>
<feature type="binding site" evidence="10">
    <location>
        <position position="644"/>
    </location>
    <ligand>
        <name>ATP</name>
        <dbReference type="ChEBI" id="CHEBI:30616"/>
    </ligand>
</feature>
<dbReference type="PANTHER" id="PTHR24058:SF17">
    <property type="entry name" value="HOMEODOMAIN INTERACTING PROTEIN KINASE, ISOFORM D"/>
    <property type="match status" value="1"/>
</dbReference>
<dbReference type="EMBL" id="CACVBS010000034">
    <property type="protein sequence ID" value="CAA7261724.1"/>
    <property type="molecule type" value="Genomic_DNA"/>
</dbReference>
<keyword evidence="3" id="KW-0963">Cytoplasm</keyword>
<evidence type="ECO:0000256" key="6">
    <source>
        <dbReference type="ARBA" id="ARBA00022679"/>
    </source>
</evidence>
<dbReference type="InterPro" id="IPR011009">
    <property type="entry name" value="Kinase-like_dom_sf"/>
</dbReference>
<feature type="region of interest" description="Disordered" evidence="11">
    <location>
        <begin position="243"/>
        <end position="468"/>
    </location>
</feature>
<dbReference type="InterPro" id="IPR008271">
    <property type="entry name" value="Ser/Thr_kinase_AS"/>
</dbReference>
<evidence type="ECO:0000313" key="14">
    <source>
        <dbReference type="Proteomes" id="UP000467700"/>
    </source>
</evidence>
<name>A0A8S0W486_CYCAE</name>
<feature type="compositionally biased region" description="Basic and acidic residues" evidence="11">
    <location>
        <begin position="1388"/>
        <end position="1400"/>
    </location>
</feature>
<dbReference type="InterPro" id="IPR000719">
    <property type="entry name" value="Prot_kinase_dom"/>
</dbReference>
<dbReference type="Gene3D" id="3.30.200.20">
    <property type="entry name" value="Phosphorylase Kinase, domain 1"/>
    <property type="match status" value="1"/>
</dbReference>
<keyword evidence="6" id="KW-0808">Transferase</keyword>
<dbReference type="OrthoDB" id="9332038at2759"/>
<feature type="compositionally biased region" description="Low complexity" evidence="11">
    <location>
        <begin position="968"/>
        <end position="980"/>
    </location>
</feature>
<keyword evidence="9 10" id="KW-0067">ATP-binding</keyword>
<dbReference type="GO" id="GO:0005737">
    <property type="term" value="C:cytoplasm"/>
    <property type="evidence" value="ECO:0007669"/>
    <property type="project" value="UniProtKB-SubCell"/>
</dbReference>
<evidence type="ECO:0000256" key="3">
    <source>
        <dbReference type="ARBA" id="ARBA00022490"/>
    </source>
</evidence>
<dbReference type="Proteomes" id="UP000467700">
    <property type="component" value="Unassembled WGS sequence"/>
</dbReference>
<sequence>MASQNMMKVQVKTIETSDPTLPLLVLQITQLVDTYMLWIGTAGNLADTGNGEKAVLEGHLCKDWACAMPPRVPGAPSAATPLFRSSSSDVALSMAQRLGKAGVMPKASLVEKKELGGERCAEPAELVDVEEIGVASIGNPEPLTDTALSVTCPKRTPLSCISSSIVAVPVVRSKHTQVDPLSSSAQAALAAQPSYLYSGPPPPPPQGSAQRMQAVHQGAVPPTRQPRISQLLEQEQQLGATLSPYSAGGQSQLTRSTSLGGSAGGNISSTRIRRHHPSDDLEGNFNSDNQVMGGPRQQPQLSHNSFYSSSVGYQPQPLSSTGNTNANSASSDPYSDMYYNGSATHPPKRLQPGQQDVSHTSAVRGGRSPMRVPNTPISASPLDQYSHQAQYSPTSQTFSYGNTVDQRPHTGAYQSHSRNHSQIKSEVTSPPGSSSYSSPPTNSSYSSSSYSSPYSMDTSSPHPPMQSHINTQLGIKASLSNPSTPLSYMHPTSAQGSHYYAQEPMAVDPPPKRRAPGFRRVRTVHDLQPKLDITPTGRRMGADGTYLSPLRQLTTSILDTYRICNPSFRYESTHNPRRVLTKPSKPAHNDGYDNEDYDYILYVNDWLGSDDGHKYLILDILGQGTFGQVVKCQNMKTHEIVAVKVVKNKPAYFNQSMMEVTILELLNKSCDPNDEHHILRLRDSFIHRSHLCLVFELLSSNLYELIKQNQFQGLSTQLVKVFMAQLLDALTVLKEARLIHCDLKPENILLKSLQSPQIKVIDFGSACHERQTVYTYIQSRFYRSPEVLLGMSYTAAIDMWSLGCIAVELFLGLPLFPGTSEYNQLTRIIEMLGMPPLSMLNTGKQTSQFFDSHEQWNNHTNQNEKRYRLKSIEQYSREHNTNEQPGKQYFKATTLPEIINTAPMPTSKSSRQGHELEKELNNRAAFIDFCQGLLNLNPVIRWTPQQARLHPFITGEKFTKPFVPDGLSAAPHPSPSSGPATDPKRPYGGLVPSQPKGTRAYTDAATYNHHLAQHQAYTAQAQSQAANTFRNPYINPQNSQQHSQQHAPSSYSTPAEAPPYQPPQAAQQTSQHAQYVSNPPPAGHRTLTHQNSTGQLGASSSSSQYGTHSSGAGLGATHLTTNLPANPYLPSSRARANTINQMDSAIPPALARLQHMNQDIIGGRNALTPVLNRDDAMREWERRQAGKAAAAQPYPQLEYLQQQAEIAAASGLSNWTGSHSRYPPPQPSKLSHAYQSQAIMVDDDSGSTRRDAVMSNVRSAARADTTGNVYGGTNVISSPPQAYTSNSTTSGNRYPANYSQTQAVNAFDSIDRRNDIGSIYVPMQPEQYQGYNVGPPPNSARHVAPPAQAVPPSFYGAAVMSSGPMNSSQQQRNPFQMTDGTQVTTGSKDVRRGNVDTWTR</sequence>
<dbReference type="PROSITE" id="PS50011">
    <property type="entry name" value="PROTEIN_KINASE_DOM"/>
    <property type="match status" value="1"/>
</dbReference>
<evidence type="ECO:0000313" key="13">
    <source>
        <dbReference type="EMBL" id="CAA7261724.1"/>
    </source>
</evidence>
<dbReference type="PROSITE" id="PS00108">
    <property type="entry name" value="PROTEIN_KINASE_ST"/>
    <property type="match status" value="1"/>
</dbReference>
<dbReference type="FunFam" id="1.10.510.10:FF:000380">
    <property type="entry name" value="Serine/threonine-protein kinase ppk15"/>
    <property type="match status" value="1"/>
</dbReference>
<accession>A0A8S0W486</accession>
<dbReference type="PROSITE" id="PS00107">
    <property type="entry name" value="PROTEIN_KINASE_ATP"/>
    <property type="match status" value="1"/>
</dbReference>
<evidence type="ECO:0000256" key="5">
    <source>
        <dbReference type="ARBA" id="ARBA00022553"/>
    </source>
</evidence>
<feature type="compositionally biased region" description="Polar residues" evidence="11">
    <location>
        <begin position="412"/>
        <end position="427"/>
    </location>
</feature>
<comment type="similarity">
    <text evidence="2">Belongs to the protein kinase superfamily. CMGC Ser/Thr protein kinase family. MNB/DYRK subfamily.</text>
</comment>
<dbReference type="Pfam" id="PF16093">
    <property type="entry name" value="PAC4"/>
    <property type="match status" value="1"/>
</dbReference>
<dbReference type="InterPro" id="IPR017441">
    <property type="entry name" value="Protein_kinase_ATP_BS"/>
</dbReference>
<keyword evidence="14" id="KW-1185">Reference proteome</keyword>
<gene>
    <name evidence="13" type="ORF">AAE3_LOCUS4006</name>
</gene>
<feature type="region of interest" description="Disordered" evidence="11">
    <location>
        <begin position="1362"/>
        <end position="1400"/>
    </location>
</feature>
<keyword evidence="8" id="KW-0418">Kinase</keyword>
<organism evidence="13 14">
    <name type="scientific">Cyclocybe aegerita</name>
    <name type="common">Black poplar mushroom</name>
    <name type="synonym">Agrocybe aegerita</name>
    <dbReference type="NCBI Taxonomy" id="1973307"/>
    <lineage>
        <taxon>Eukaryota</taxon>
        <taxon>Fungi</taxon>
        <taxon>Dikarya</taxon>
        <taxon>Basidiomycota</taxon>
        <taxon>Agaricomycotina</taxon>
        <taxon>Agaricomycetes</taxon>
        <taxon>Agaricomycetidae</taxon>
        <taxon>Agaricales</taxon>
        <taxon>Agaricineae</taxon>
        <taxon>Bolbitiaceae</taxon>
        <taxon>Cyclocybe</taxon>
    </lineage>
</organism>
<comment type="caution">
    <text evidence="13">The sequence shown here is derived from an EMBL/GenBank/DDBJ whole genome shotgun (WGS) entry which is preliminary data.</text>
</comment>
<evidence type="ECO:0000256" key="9">
    <source>
        <dbReference type="ARBA" id="ARBA00022840"/>
    </source>
</evidence>
<keyword evidence="4" id="KW-0723">Serine/threonine-protein kinase</keyword>
<proteinExistence type="inferred from homology"/>
<evidence type="ECO:0000259" key="12">
    <source>
        <dbReference type="PROSITE" id="PS50011"/>
    </source>
</evidence>
<dbReference type="InterPro" id="IPR032157">
    <property type="entry name" value="PAC4"/>
</dbReference>
<feature type="compositionally biased region" description="Low complexity" evidence="11">
    <location>
        <begin position="1063"/>
        <end position="1074"/>
    </location>
</feature>
<feature type="compositionally biased region" description="Low complexity" evidence="11">
    <location>
        <begin position="428"/>
        <end position="460"/>
    </location>
</feature>
<evidence type="ECO:0000256" key="4">
    <source>
        <dbReference type="ARBA" id="ARBA00022527"/>
    </source>
</evidence>
<evidence type="ECO:0000256" key="7">
    <source>
        <dbReference type="ARBA" id="ARBA00022741"/>
    </source>
</evidence>
<keyword evidence="5" id="KW-0597">Phosphoprotein</keyword>
<feature type="compositionally biased region" description="Low complexity" evidence="11">
    <location>
        <begin position="1035"/>
        <end position="1055"/>
    </location>
</feature>
<dbReference type="GO" id="GO:0043248">
    <property type="term" value="P:proteasome assembly"/>
    <property type="evidence" value="ECO:0007669"/>
    <property type="project" value="InterPro"/>
</dbReference>
<dbReference type="GO" id="GO:0004713">
    <property type="term" value="F:protein tyrosine kinase activity"/>
    <property type="evidence" value="ECO:0007669"/>
    <property type="project" value="TreeGrafter"/>
</dbReference>
<feature type="region of interest" description="Disordered" evidence="11">
    <location>
        <begin position="1030"/>
        <end position="1118"/>
    </location>
</feature>
<dbReference type="GO" id="GO:0004674">
    <property type="term" value="F:protein serine/threonine kinase activity"/>
    <property type="evidence" value="ECO:0007669"/>
    <property type="project" value="UniProtKB-KW"/>
</dbReference>
<evidence type="ECO:0000256" key="10">
    <source>
        <dbReference type="PROSITE-ProRule" id="PRU10141"/>
    </source>
</evidence>
<reference evidence="13 14" key="1">
    <citation type="submission" date="2020-01" db="EMBL/GenBank/DDBJ databases">
        <authorList>
            <person name="Gupta K D."/>
        </authorList>
    </citation>
    <scope>NUCLEOTIDE SEQUENCE [LARGE SCALE GENOMIC DNA]</scope>
</reference>
<feature type="compositionally biased region" description="Low complexity" evidence="11">
    <location>
        <begin position="1092"/>
        <end position="1111"/>
    </location>
</feature>
<dbReference type="FunFam" id="3.30.200.20:FF:000087">
    <property type="entry name" value="Dual specificity tyrosine-phosphorylation-regulated kinase 1A"/>
    <property type="match status" value="1"/>
</dbReference>
<evidence type="ECO:0000256" key="2">
    <source>
        <dbReference type="ARBA" id="ARBA00008867"/>
    </source>
</evidence>
<dbReference type="PANTHER" id="PTHR24058">
    <property type="entry name" value="DUAL SPECIFICITY PROTEIN KINASE"/>
    <property type="match status" value="1"/>
</dbReference>
<evidence type="ECO:0000256" key="11">
    <source>
        <dbReference type="SAM" id="MobiDB-lite"/>
    </source>
</evidence>
<dbReference type="SUPFAM" id="SSF56112">
    <property type="entry name" value="Protein kinase-like (PK-like)"/>
    <property type="match status" value="1"/>
</dbReference>
<feature type="compositionally biased region" description="Low complexity" evidence="11">
    <location>
        <begin position="319"/>
        <end position="331"/>
    </location>
</feature>
<keyword evidence="7 10" id="KW-0547">Nucleotide-binding</keyword>
<feature type="region of interest" description="Disordered" evidence="11">
    <location>
        <begin position="963"/>
        <end position="998"/>
    </location>
</feature>
<feature type="compositionally biased region" description="Polar residues" evidence="11">
    <location>
        <begin position="243"/>
        <end position="270"/>
    </location>
</feature>
<feature type="domain" description="Protein kinase" evidence="12">
    <location>
        <begin position="615"/>
        <end position="953"/>
    </location>
</feature>
<dbReference type="GO" id="GO:0005524">
    <property type="term" value="F:ATP binding"/>
    <property type="evidence" value="ECO:0007669"/>
    <property type="project" value="UniProtKB-UniRule"/>
</dbReference>
<dbReference type="Pfam" id="PF00069">
    <property type="entry name" value="Pkinase"/>
    <property type="match status" value="1"/>
</dbReference>
<dbReference type="SMART" id="SM00220">
    <property type="entry name" value="S_TKc"/>
    <property type="match status" value="1"/>
</dbReference>
<feature type="region of interest" description="Disordered" evidence="11">
    <location>
        <begin position="194"/>
        <end position="223"/>
    </location>
</feature>
<feature type="compositionally biased region" description="Polar residues" evidence="11">
    <location>
        <begin position="352"/>
        <end position="361"/>
    </location>
</feature>
<dbReference type="InterPro" id="IPR050494">
    <property type="entry name" value="Ser_Thr_dual-spec_kinase"/>
</dbReference>
<protein>
    <recommendedName>
        <fullName evidence="12">Protein kinase domain-containing protein</fullName>
    </recommendedName>
</protein>
<dbReference type="GO" id="GO:0005634">
    <property type="term" value="C:nucleus"/>
    <property type="evidence" value="ECO:0007669"/>
    <property type="project" value="TreeGrafter"/>
</dbReference>